<dbReference type="Proteomes" id="UP000196708">
    <property type="component" value="Chromosome 2"/>
</dbReference>
<dbReference type="AlphaFoldDB" id="A0A1Z2SKC9"/>
<evidence type="ECO:0000313" key="1">
    <source>
        <dbReference type="EMBL" id="ASA57632.1"/>
    </source>
</evidence>
<accession>A0A1Z2SKC9</accession>
<sequence>MEEWLGFSGQDACKGSSGQRVTKPNKKDFLVTLASWQESLTHRAPMPLKSEKSIVRQSSGLETRRIKTVVQ</sequence>
<name>A0A1Z2SKC9_VIBGA</name>
<dbReference type="OrthoDB" id="5906451at2"/>
<dbReference type="KEGG" id="vga:BSQ33_17945"/>
<dbReference type="RefSeq" id="WP_088134822.1">
    <property type="nucleotide sequence ID" value="NZ_CP018836.1"/>
</dbReference>
<organism evidence="1 2">
    <name type="scientific">Vibrio gazogenes</name>
    <dbReference type="NCBI Taxonomy" id="687"/>
    <lineage>
        <taxon>Bacteria</taxon>
        <taxon>Pseudomonadati</taxon>
        <taxon>Pseudomonadota</taxon>
        <taxon>Gammaproteobacteria</taxon>
        <taxon>Vibrionales</taxon>
        <taxon>Vibrionaceae</taxon>
        <taxon>Vibrio</taxon>
    </lineage>
</organism>
<proteinExistence type="predicted"/>
<gene>
    <name evidence="1" type="ORF">BSQ33_17945</name>
</gene>
<protein>
    <submittedName>
        <fullName evidence="1">Uncharacterized protein</fullName>
    </submittedName>
</protein>
<dbReference type="EMBL" id="CP018836">
    <property type="protein sequence ID" value="ASA57632.1"/>
    <property type="molecule type" value="Genomic_DNA"/>
</dbReference>
<evidence type="ECO:0000313" key="2">
    <source>
        <dbReference type="Proteomes" id="UP000196708"/>
    </source>
</evidence>
<reference evidence="1 2" key="1">
    <citation type="submission" date="2016-12" db="EMBL/GenBank/DDBJ databases">
        <authorList>
            <person name="Song W.-J."/>
            <person name="Kurnit D.M."/>
        </authorList>
    </citation>
    <scope>NUCLEOTIDE SEQUENCE [LARGE SCALE GENOMIC DNA]</scope>
    <source>
        <strain evidence="1 2">ATCC 43942</strain>
    </source>
</reference>